<evidence type="ECO:0008006" key="4">
    <source>
        <dbReference type="Google" id="ProtNLM"/>
    </source>
</evidence>
<dbReference type="AlphaFoldDB" id="A0A1H9YRT4"/>
<feature type="compositionally biased region" description="Basic and acidic residues" evidence="1">
    <location>
        <begin position="276"/>
        <end position="286"/>
    </location>
</feature>
<keyword evidence="3" id="KW-1185">Reference proteome</keyword>
<sequence length="286" mass="31216">MSNRWEPPLPAMPTPPAERAWQRLPVPPGYEAQWRRLVDAALEVGMGPDSLVEEGMDPIAAARGWKPATVALYSKVARYGGIALPVVRTPEPDPQTLELRPLSQIRTEDPEHLRTVAWCALALGWPGTVGQFRSLRRDQVHPTARRVVVRTDDGEWSVPGALTAWHAWESCRARFPALADSPWVLPALRRGPGLASAVGAQLSTQALQVTFAKHAVRTAQHLCMTAPPSRQDWAEALSVQYLTLSYDSYRRLALAGGAEPVAPRGAVRAKRSAARAAREAAGGRRS</sequence>
<evidence type="ECO:0000313" key="3">
    <source>
        <dbReference type="Proteomes" id="UP000198507"/>
    </source>
</evidence>
<protein>
    <recommendedName>
        <fullName evidence="4">Tyr recombinase domain-containing protein</fullName>
    </recommendedName>
</protein>
<dbReference type="EMBL" id="FOIE01000001">
    <property type="protein sequence ID" value="SES71797.1"/>
    <property type="molecule type" value="Genomic_DNA"/>
</dbReference>
<feature type="compositionally biased region" description="Pro residues" evidence="1">
    <location>
        <begin position="7"/>
        <end position="16"/>
    </location>
</feature>
<dbReference type="Proteomes" id="UP000198507">
    <property type="component" value="Unassembled WGS sequence"/>
</dbReference>
<dbReference type="RefSeq" id="WP_091437909.1">
    <property type="nucleotide sequence ID" value="NZ_FOIE01000001.1"/>
</dbReference>
<accession>A0A1H9YRT4</accession>
<reference evidence="3" key="1">
    <citation type="submission" date="2016-10" db="EMBL/GenBank/DDBJ databases">
        <authorList>
            <person name="Varghese N."/>
            <person name="Submissions S."/>
        </authorList>
    </citation>
    <scope>NUCLEOTIDE SEQUENCE [LARGE SCALE GENOMIC DNA]</scope>
    <source>
        <strain evidence="3">DSM 44209</strain>
    </source>
</reference>
<proteinExistence type="predicted"/>
<feature type="region of interest" description="Disordered" evidence="1">
    <location>
        <begin position="261"/>
        <end position="286"/>
    </location>
</feature>
<organism evidence="2 3">
    <name type="scientific">Geodermatophilus poikilotrophus</name>
    <dbReference type="NCBI Taxonomy" id="1333667"/>
    <lineage>
        <taxon>Bacteria</taxon>
        <taxon>Bacillati</taxon>
        <taxon>Actinomycetota</taxon>
        <taxon>Actinomycetes</taxon>
        <taxon>Geodermatophilales</taxon>
        <taxon>Geodermatophilaceae</taxon>
        <taxon>Geodermatophilus</taxon>
    </lineage>
</organism>
<gene>
    <name evidence="2" type="ORF">SAMN04488546_0249</name>
</gene>
<evidence type="ECO:0000313" key="2">
    <source>
        <dbReference type="EMBL" id="SES71797.1"/>
    </source>
</evidence>
<feature type="region of interest" description="Disordered" evidence="1">
    <location>
        <begin position="1"/>
        <end position="20"/>
    </location>
</feature>
<dbReference type="OrthoDB" id="5182076at2"/>
<evidence type="ECO:0000256" key="1">
    <source>
        <dbReference type="SAM" id="MobiDB-lite"/>
    </source>
</evidence>
<name>A0A1H9YRT4_9ACTN</name>